<name>A0A811Y0A8_NYCPR</name>
<dbReference type="InterPro" id="IPR020568">
    <property type="entry name" value="Ribosomal_Su5_D2-typ_SF"/>
</dbReference>
<proteinExistence type="inferred from homology"/>
<evidence type="ECO:0000256" key="1">
    <source>
        <dbReference type="ARBA" id="ARBA00008239"/>
    </source>
</evidence>
<keyword evidence="6" id="KW-0472">Membrane</keyword>
<reference evidence="7" key="1">
    <citation type="submission" date="2020-12" db="EMBL/GenBank/DDBJ databases">
        <authorList>
            <consortium name="Molecular Ecology Group"/>
        </authorList>
    </citation>
    <scope>NUCLEOTIDE SEQUENCE</scope>
    <source>
        <strain evidence="7">TBG_1078</strain>
    </source>
</reference>
<dbReference type="AlphaFoldDB" id="A0A811Y0A8"/>
<evidence type="ECO:0000256" key="3">
    <source>
        <dbReference type="ARBA" id="ARBA00022840"/>
    </source>
</evidence>
<dbReference type="PRINTS" id="PR00775">
    <property type="entry name" value="HEATSHOCK90"/>
</dbReference>
<dbReference type="GO" id="GO:0005524">
    <property type="term" value="F:ATP binding"/>
    <property type="evidence" value="ECO:0007669"/>
    <property type="project" value="UniProtKB-KW"/>
</dbReference>
<keyword evidence="6" id="KW-0812">Transmembrane</keyword>
<dbReference type="SUPFAM" id="SSF110942">
    <property type="entry name" value="HSP90 C-terminal domain"/>
    <property type="match status" value="1"/>
</dbReference>
<dbReference type="PANTHER" id="PTHR11528">
    <property type="entry name" value="HEAT SHOCK PROTEIN 90 FAMILY MEMBER"/>
    <property type="match status" value="1"/>
</dbReference>
<dbReference type="GO" id="GO:0016887">
    <property type="term" value="F:ATP hydrolysis activity"/>
    <property type="evidence" value="ECO:0007669"/>
    <property type="project" value="InterPro"/>
</dbReference>
<sequence>MPEETQTQDQPMERKVEMFTFQVEIAQLMSWNINSFYPNKEIFLRVLISHSSVALDKIRYESLTDSSNNLRTVARSGTKVFMETLQPGAYFNLFAWESSTGQSLPVRTEIEMEEMEKEEKESDDRPEIVVSSEEEEEERKDGDKKKIKENYIDGEELNKTKPIWTRNSDDIAIEEYGEFYKSLTNDWEDHLEVKHFSAKGQLEFGALLYLLFKKKNSIKLYVLSFHHSCKNGLVDSEDLPLNISHEIKNLVKRCLEFFTELAEDRTTKNSQNWKKFSELLRCCTYDCCTRMKEYQRHICYITGKTKEQIANLAFVERLWRHRQNTVSQQLKEFEGKTLVSVTKEGLELGENEEEKKKQEEGKKSLKTLGKVVVSNGLVIFLCCTVTSTCGWMANMERIMKVQALSDNSTMGYMAAKKHLEINSDHSMVKTLCLKDLIILLYKTVLLSSSFSLKDPKMHDPITTDSNAAVTGRDATSQKRCDRKRCHLSKEMPPLKRDDDEVSHVEEVD</sequence>
<feature type="region of interest" description="Disordered" evidence="5">
    <location>
        <begin position="461"/>
        <end position="508"/>
    </location>
</feature>
<dbReference type="Gene3D" id="3.40.50.11260">
    <property type="match status" value="1"/>
</dbReference>
<dbReference type="Gene3D" id="3.30.230.80">
    <property type="match status" value="1"/>
</dbReference>
<gene>
    <name evidence="7" type="ORF">NYPRO_LOCUS3844</name>
</gene>
<dbReference type="InterPro" id="IPR020575">
    <property type="entry name" value="Hsp90_N"/>
</dbReference>
<dbReference type="InterPro" id="IPR037196">
    <property type="entry name" value="HSP90_C"/>
</dbReference>
<feature type="transmembrane region" description="Helical" evidence="6">
    <location>
        <begin position="372"/>
        <end position="393"/>
    </location>
</feature>
<dbReference type="EMBL" id="CAJHUB010000660">
    <property type="protein sequence ID" value="CAD7671049.1"/>
    <property type="molecule type" value="Genomic_DNA"/>
</dbReference>
<keyword evidence="6" id="KW-1133">Transmembrane helix</keyword>
<organism evidence="7 8">
    <name type="scientific">Nyctereutes procyonoides</name>
    <name type="common">Raccoon dog</name>
    <name type="synonym">Canis procyonoides</name>
    <dbReference type="NCBI Taxonomy" id="34880"/>
    <lineage>
        <taxon>Eukaryota</taxon>
        <taxon>Metazoa</taxon>
        <taxon>Chordata</taxon>
        <taxon>Craniata</taxon>
        <taxon>Vertebrata</taxon>
        <taxon>Euteleostomi</taxon>
        <taxon>Mammalia</taxon>
        <taxon>Eutheria</taxon>
        <taxon>Laurasiatheria</taxon>
        <taxon>Carnivora</taxon>
        <taxon>Caniformia</taxon>
        <taxon>Canidae</taxon>
        <taxon>Nyctereutes</taxon>
    </lineage>
</organism>
<keyword evidence="4" id="KW-0143">Chaperone</keyword>
<dbReference type="InterPro" id="IPR001404">
    <property type="entry name" value="Hsp90_fam"/>
</dbReference>
<evidence type="ECO:0000256" key="2">
    <source>
        <dbReference type="ARBA" id="ARBA00022741"/>
    </source>
</evidence>
<dbReference type="Proteomes" id="UP000645828">
    <property type="component" value="Unassembled WGS sequence"/>
</dbReference>
<evidence type="ECO:0000256" key="5">
    <source>
        <dbReference type="SAM" id="MobiDB-lite"/>
    </source>
</evidence>
<evidence type="ECO:0000313" key="7">
    <source>
        <dbReference type="EMBL" id="CAD7671049.1"/>
    </source>
</evidence>
<dbReference type="GO" id="GO:0051082">
    <property type="term" value="F:unfolded protein binding"/>
    <property type="evidence" value="ECO:0007669"/>
    <property type="project" value="InterPro"/>
</dbReference>
<feature type="region of interest" description="Disordered" evidence="5">
    <location>
        <begin position="112"/>
        <end position="145"/>
    </location>
</feature>
<dbReference type="SUPFAM" id="SSF54211">
    <property type="entry name" value="Ribosomal protein S5 domain 2-like"/>
    <property type="match status" value="1"/>
</dbReference>
<keyword evidence="2" id="KW-0547">Nucleotide-binding</keyword>
<feature type="compositionally biased region" description="Basic and acidic residues" evidence="5">
    <location>
        <begin position="117"/>
        <end position="127"/>
    </location>
</feature>
<comment type="similarity">
    <text evidence="1">Belongs to the heat shock protein 90 family.</text>
</comment>
<dbReference type="GO" id="GO:0140662">
    <property type="term" value="F:ATP-dependent protein folding chaperone"/>
    <property type="evidence" value="ECO:0007669"/>
    <property type="project" value="InterPro"/>
</dbReference>
<dbReference type="Gene3D" id="3.30.565.10">
    <property type="entry name" value="Histidine kinase-like ATPase, C-terminal domain"/>
    <property type="match status" value="1"/>
</dbReference>
<evidence type="ECO:0000313" key="8">
    <source>
        <dbReference type="Proteomes" id="UP000645828"/>
    </source>
</evidence>
<dbReference type="Gene3D" id="1.20.120.790">
    <property type="entry name" value="Heat shock protein 90, C-terminal domain"/>
    <property type="match status" value="1"/>
</dbReference>
<comment type="caution">
    <text evidence="7">The sequence shown here is derived from an EMBL/GenBank/DDBJ whole genome shotgun (WGS) entry which is preliminary data.</text>
</comment>
<accession>A0A811Y0A8</accession>
<protein>
    <submittedName>
        <fullName evidence="7">(raccoon dog) hypothetical protein</fullName>
    </submittedName>
</protein>
<feature type="compositionally biased region" description="Basic and acidic residues" evidence="5">
    <location>
        <begin position="487"/>
        <end position="508"/>
    </location>
</feature>
<evidence type="ECO:0000256" key="4">
    <source>
        <dbReference type="ARBA" id="ARBA00023186"/>
    </source>
</evidence>
<keyword evidence="8" id="KW-1185">Reference proteome</keyword>
<evidence type="ECO:0000256" key="6">
    <source>
        <dbReference type="SAM" id="Phobius"/>
    </source>
</evidence>
<dbReference type="Pfam" id="PF00183">
    <property type="entry name" value="HSP90"/>
    <property type="match status" value="2"/>
</dbReference>
<keyword evidence="3" id="KW-0067">ATP-binding</keyword>
<dbReference type="PIRSF" id="PIRSF002583">
    <property type="entry name" value="Hsp90"/>
    <property type="match status" value="1"/>
</dbReference>
<dbReference type="InterPro" id="IPR036890">
    <property type="entry name" value="HATPase_C_sf"/>
</dbReference>
<dbReference type="SUPFAM" id="SSF55874">
    <property type="entry name" value="ATPase domain of HSP90 chaperone/DNA topoisomerase II/histidine kinase"/>
    <property type="match status" value="1"/>
</dbReference>